<dbReference type="RefSeq" id="WP_069708258.1">
    <property type="nucleotide sequence ID" value="NZ_CP017075.1"/>
</dbReference>
<dbReference type="EMBL" id="CP017075">
    <property type="protein sequence ID" value="AOR77190.1"/>
    <property type="molecule type" value="Genomic_DNA"/>
</dbReference>
<dbReference type="OrthoDB" id="7596619at2"/>
<evidence type="ECO:0000313" key="1">
    <source>
        <dbReference type="EMBL" id="AOR77190.1"/>
    </source>
</evidence>
<dbReference type="KEGG" id="nre:BES08_10845"/>
<proteinExistence type="predicted"/>
<evidence type="ECO:0000313" key="2">
    <source>
        <dbReference type="Proteomes" id="UP000094626"/>
    </source>
</evidence>
<accession>A0A1D8A508</accession>
<dbReference type="Proteomes" id="UP000094626">
    <property type="component" value="Chromosome"/>
</dbReference>
<name>A0A1D8A508_9SPHN</name>
<protein>
    <submittedName>
        <fullName evidence="1">Uncharacterized protein</fullName>
    </submittedName>
</protein>
<reference evidence="2" key="1">
    <citation type="journal article" date="2017" name="J. Biotechnol.">
        <title>Complete genome sequence of Novosphingobium resinovorum SA1, a versatile xenobiotic-degrading bacterium capable of utilizing sulfanilic acid.</title>
        <authorList>
            <person name="Hegedus B."/>
            <person name="Kos P.B."/>
            <person name="Balint B."/>
            <person name="Maroti G."/>
            <person name="Gan H.M."/>
            <person name="Perei K."/>
            <person name="Rakhely G."/>
        </authorList>
    </citation>
    <scope>NUCLEOTIDE SEQUENCE [LARGE SCALE GENOMIC DNA]</scope>
    <source>
        <strain evidence="2">SA1</strain>
    </source>
</reference>
<sequence>MTDIETLHRWTAHITYRRDAGDETRQHSFEEIEQLHDIVERGPNFYAIKSIVIVPNGRCEPMTIEQAERA</sequence>
<dbReference type="AlphaFoldDB" id="A0A1D8A508"/>
<keyword evidence="2" id="KW-1185">Reference proteome</keyword>
<gene>
    <name evidence="1" type="ORF">BES08_10845</name>
</gene>
<organism evidence="1 2">
    <name type="scientific">Novosphingobium resinovorum</name>
    <dbReference type="NCBI Taxonomy" id="158500"/>
    <lineage>
        <taxon>Bacteria</taxon>
        <taxon>Pseudomonadati</taxon>
        <taxon>Pseudomonadota</taxon>
        <taxon>Alphaproteobacteria</taxon>
        <taxon>Sphingomonadales</taxon>
        <taxon>Sphingomonadaceae</taxon>
        <taxon>Novosphingobium</taxon>
    </lineage>
</organism>